<protein>
    <submittedName>
        <fullName evidence="1">Uncharacterized protein</fullName>
    </submittedName>
</protein>
<dbReference type="AlphaFoldDB" id="A0A6J4PFN9"/>
<proteinExistence type="predicted"/>
<organism evidence="1">
    <name type="scientific">uncultured Rubrobacteraceae bacterium</name>
    <dbReference type="NCBI Taxonomy" id="349277"/>
    <lineage>
        <taxon>Bacteria</taxon>
        <taxon>Bacillati</taxon>
        <taxon>Actinomycetota</taxon>
        <taxon>Rubrobacteria</taxon>
        <taxon>Rubrobacterales</taxon>
        <taxon>Rubrobacteraceae</taxon>
        <taxon>environmental samples</taxon>
    </lineage>
</organism>
<name>A0A6J4PFN9_9ACTN</name>
<reference evidence="1" key="1">
    <citation type="submission" date="2020-02" db="EMBL/GenBank/DDBJ databases">
        <authorList>
            <person name="Meier V. D."/>
        </authorList>
    </citation>
    <scope>NUCLEOTIDE SEQUENCE</scope>
    <source>
        <strain evidence="1">AVDCRST_MAG82</strain>
    </source>
</reference>
<gene>
    <name evidence="1" type="ORF">AVDCRST_MAG82-1005</name>
</gene>
<accession>A0A6J4PFN9</accession>
<dbReference type="EMBL" id="CADCVA010000138">
    <property type="protein sequence ID" value="CAA9414436.1"/>
    <property type="molecule type" value="Genomic_DNA"/>
</dbReference>
<evidence type="ECO:0000313" key="1">
    <source>
        <dbReference type="EMBL" id="CAA9414436.1"/>
    </source>
</evidence>
<sequence>MSERVFAWTFDPEAFHRWLVPRVIDGSDLKAEALRATAAEVFFGGDVAVEYLEALRFFRDDAESWESTLLLDPDVDARDEQYAIAMARHLHPASDISTWSHQVALGALRHLAWNGDPHFFWWGNGLGTLAAESGNAALTQALATARRSLGGWLRVEEARVQLAALDAVRSQDLPDEVTLWFKDTIWGTLTPSELTDRVMLALSEFSAVMTAAVDRGEALRLVLWD</sequence>